<dbReference type="EMBL" id="JANBPW010000925">
    <property type="protein sequence ID" value="KAJ1947508.1"/>
    <property type="molecule type" value="Genomic_DNA"/>
</dbReference>
<reference evidence="1" key="1">
    <citation type="submission" date="2022-07" db="EMBL/GenBank/DDBJ databases">
        <title>Phylogenomic reconstructions and comparative analyses of Kickxellomycotina fungi.</title>
        <authorList>
            <person name="Reynolds N.K."/>
            <person name="Stajich J.E."/>
            <person name="Barry K."/>
            <person name="Grigoriev I.V."/>
            <person name="Crous P."/>
            <person name="Smith M.E."/>
        </authorList>
    </citation>
    <scope>NUCLEOTIDE SEQUENCE</scope>
    <source>
        <strain evidence="1">NRRL 5244</strain>
    </source>
</reference>
<sequence>SKQRTDLAVSILRASPELIAPFWRNITCSFEPRLSLRYLGNTTLALKVLGLPLPIPKEGDLQRHGPPRLNTLVEHVAPFPLTRQIVGRGLQHKGSALVRYRNLLIIDLALRKLAMARAWIQGEAKMSESSEKWRVFEKQLLAAVKQRIPEWKVVISAHQEILSKATAITSADEDLREIECQQALMSNVLMRIVHGYQEHFNELIIESRFEIGKLIADIDLAEVVSTGAAGRTKVRNPMGAHTLLYLLQVLATTPATHIKWTAKTSGSSAQHTNLGVILNIHLFAVQPELRRTARTVCTNALMSSGLFDHEQGCHAAFREVNCWLDALAALTSPQADRNVRLGHVLQNDLERGQTLISFLEDAVEKAARLPYKYVDQIQALTSADTLPFSPLLPAVVEAALLKASSGNGPLVNKLKDASAGMATAELCVNQMFTFIRELVSRIAELKGSGTAKQLKSFVEGCAKQLFDAKLAKDGAKADKAHYDKTTEAFAASSSAVVTYLSAIKSQKGKKSKTDKIPKKLGKDLAAACTEMDFASTSDILDKLAKVLRSHADSANPQMVTRWLVEETAAMSVEDMQMALAVVAVWVANCDSQNASLWSYSGFATLVPPLLKLDNAQVRLALFRSLLLSTSFGDMVNEDMAKQLLTTLLVASNGTAEFCTYAIMLVNWSANTPDTLAFVFGLVTAHATSHGTEPFVLEWYAETLSPSTISGDSEVQKAYDFYVCKLARKSAKGYKAAGRVWHELTRRIAESVSASMEKPSEHSLLLLRTVAPVVDSNTCIDMATALGVVIESESTDTSLLPSLISTTYVLIDSHPASSSNLTSVKERLSMRIIDLWTSSLSEHGDGSQKASRLVHTVKQVTALPGFLMGSVPSRLVDGIVQAKTALVHFDQRYSAGGKAVDVLAVVRNLWQRADIGGAFEEDASKREILARLLAADGQLRKTVWPWVAENMQVGGSSQKTWLLVWLLMNLAKACSAQDSYGRIVWDKTDMADGIKAKLLVAASFIDPHTLANDSELAFALSAAIQGSNDSAIADALYEETAENRALALRSKLLRVHEYPTELSAHFTALADVVSLGRELASQGEFASMAVLASASEFSLR</sequence>
<gene>
    <name evidence="1" type="ORF">FBU59_001868</name>
</gene>
<feature type="non-terminal residue" evidence="1">
    <location>
        <position position="1"/>
    </location>
</feature>
<feature type="non-terminal residue" evidence="1">
    <location>
        <position position="1099"/>
    </location>
</feature>
<evidence type="ECO:0000313" key="1">
    <source>
        <dbReference type="EMBL" id="KAJ1947508.1"/>
    </source>
</evidence>
<accession>A0ACC1JCL2</accession>
<proteinExistence type="predicted"/>
<name>A0ACC1JCL2_9FUNG</name>
<dbReference type="Proteomes" id="UP001150603">
    <property type="component" value="Unassembled WGS sequence"/>
</dbReference>
<comment type="caution">
    <text evidence="1">The sequence shown here is derived from an EMBL/GenBank/DDBJ whole genome shotgun (WGS) entry which is preliminary data.</text>
</comment>
<keyword evidence="2" id="KW-1185">Reference proteome</keyword>
<organism evidence="1 2">
    <name type="scientific">Linderina macrospora</name>
    <dbReference type="NCBI Taxonomy" id="4868"/>
    <lineage>
        <taxon>Eukaryota</taxon>
        <taxon>Fungi</taxon>
        <taxon>Fungi incertae sedis</taxon>
        <taxon>Zoopagomycota</taxon>
        <taxon>Kickxellomycotina</taxon>
        <taxon>Kickxellomycetes</taxon>
        <taxon>Kickxellales</taxon>
        <taxon>Kickxellaceae</taxon>
        <taxon>Linderina</taxon>
    </lineage>
</organism>
<evidence type="ECO:0000313" key="2">
    <source>
        <dbReference type="Proteomes" id="UP001150603"/>
    </source>
</evidence>
<protein>
    <submittedName>
        <fullName evidence="1">Uncharacterized protein</fullName>
    </submittedName>
</protein>